<accession>A0A3E1NLS0</accession>
<keyword evidence="3 11" id="KW-0808">Transferase</keyword>
<evidence type="ECO:0000256" key="6">
    <source>
        <dbReference type="ARBA" id="ARBA00022932"/>
    </source>
</evidence>
<evidence type="ECO:0000256" key="8">
    <source>
        <dbReference type="ARBA" id="ARBA00049244"/>
    </source>
</evidence>
<dbReference type="EC" id="2.7.7.7" evidence="1"/>
<keyword evidence="4 11" id="KW-0548">Nucleotidyltransferase</keyword>
<evidence type="ECO:0000256" key="4">
    <source>
        <dbReference type="ARBA" id="ARBA00022695"/>
    </source>
</evidence>
<dbReference type="SUPFAM" id="SSF48019">
    <property type="entry name" value="post-AAA+ oligomerization domain-like"/>
    <property type="match status" value="1"/>
</dbReference>
<evidence type="ECO:0000256" key="7">
    <source>
        <dbReference type="ARBA" id="ARBA00034754"/>
    </source>
</evidence>
<reference evidence="11 12" key="1">
    <citation type="submission" date="2018-08" db="EMBL/GenBank/DDBJ databases">
        <title>Chitinophagaceae sp. K23C18032701, a novel bacterium isolated from forest soil.</title>
        <authorList>
            <person name="Wang C."/>
        </authorList>
    </citation>
    <scope>NUCLEOTIDE SEQUENCE [LARGE SCALE GENOMIC DNA]</scope>
    <source>
        <strain evidence="11 12">K23C18032701</strain>
    </source>
</reference>
<dbReference type="PANTHER" id="PTHR34388">
    <property type="entry name" value="DNA POLYMERASE III SUBUNIT DELTA"/>
    <property type="match status" value="1"/>
</dbReference>
<evidence type="ECO:0000259" key="10">
    <source>
        <dbReference type="Pfam" id="PF21694"/>
    </source>
</evidence>
<evidence type="ECO:0000256" key="2">
    <source>
        <dbReference type="ARBA" id="ARBA00017703"/>
    </source>
</evidence>
<dbReference type="InterPro" id="IPR027417">
    <property type="entry name" value="P-loop_NTPase"/>
</dbReference>
<dbReference type="CDD" id="cd18138">
    <property type="entry name" value="HLD_clamp_pol_III_delta"/>
    <property type="match status" value="1"/>
</dbReference>
<dbReference type="SUPFAM" id="SSF52540">
    <property type="entry name" value="P-loop containing nucleoside triphosphate hydrolases"/>
    <property type="match status" value="1"/>
</dbReference>
<name>A0A3E1NLS0_9BACT</name>
<keyword evidence="12" id="KW-1185">Reference proteome</keyword>
<dbReference type="GO" id="GO:0003677">
    <property type="term" value="F:DNA binding"/>
    <property type="evidence" value="ECO:0007669"/>
    <property type="project" value="InterPro"/>
</dbReference>
<dbReference type="Gene3D" id="1.20.272.10">
    <property type="match status" value="1"/>
</dbReference>
<dbReference type="EMBL" id="QTJU01000002">
    <property type="protein sequence ID" value="RFM28863.1"/>
    <property type="molecule type" value="Genomic_DNA"/>
</dbReference>
<protein>
    <recommendedName>
        <fullName evidence="2">DNA polymerase III subunit delta</fullName>
        <ecNumber evidence="1">2.7.7.7</ecNumber>
    </recommendedName>
</protein>
<keyword evidence="5" id="KW-0235">DNA replication</keyword>
<dbReference type="Pfam" id="PF06144">
    <property type="entry name" value="DNA_pol3_delta"/>
    <property type="match status" value="1"/>
</dbReference>
<dbReference type="PANTHER" id="PTHR34388:SF1">
    <property type="entry name" value="DNA POLYMERASE III SUBUNIT DELTA"/>
    <property type="match status" value="1"/>
</dbReference>
<gene>
    <name evidence="11" type="primary">holA</name>
    <name evidence="11" type="ORF">DXN05_08820</name>
</gene>
<feature type="domain" description="DNA polymerase III delta subunit-like C-terminal" evidence="10">
    <location>
        <begin position="209"/>
        <end position="303"/>
    </location>
</feature>
<dbReference type="InterPro" id="IPR005790">
    <property type="entry name" value="DNA_polIII_delta"/>
</dbReference>
<dbReference type="AlphaFoldDB" id="A0A3E1NLS0"/>
<comment type="catalytic activity">
    <reaction evidence="8">
        <text>DNA(n) + a 2'-deoxyribonucleoside 5'-triphosphate = DNA(n+1) + diphosphate</text>
        <dbReference type="Rhea" id="RHEA:22508"/>
        <dbReference type="Rhea" id="RHEA-COMP:17339"/>
        <dbReference type="Rhea" id="RHEA-COMP:17340"/>
        <dbReference type="ChEBI" id="CHEBI:33019"/>
        <dbReference type="ChEBI" id="CHEBI:61560"/>
        <dbReference type="ChEBI" id="CHEBI:173112"/>
        <dbReference type="EC" id="2.7.7.7"/>
    </reaction>
</comment>
<dbReference type="OrthoDB" id="1172326at2"/>
<evidence type="ECO:0000256" key="3">
    <source>
        <dbReference type="ARBA" id="ARBA00022679"/>
    </source>
</evidence>
<dbReference type="Gene3D" id="3.40.50.300">
    <property type="entry name" value="P-loop containing nucleotide triphosphate hydrolases"/>
    <property type="match status" value="1"/>
</dbReference>
<keyword evidence="6" id="KW-0239">DNA-directed DNA polymerase</keyword>
<dbReference type="GO" id="GO:0006261">
    <property type="term" value="P:DNA-templated DNA replication"/>
    <property type="evidence" value="ECO:0007669"/>
    <property type="project" value="TreeGrafter"/>
</dbReference>
<dbReference type="Proteomes" id="UP000261284">
    <property type="component" value="Unassembled WGS sequence"/>
</dbReference>
<organism evidence="11 12">
    <name type="scientific">Deminuibacter soli</name>
    <dbReference type="NCBI Taxonomy" id="2291815"/>
    <lineage>
        <taxon>Bacteria</taxon>
        <taxon>Pseudomonadati</taxon>
        <taxon>Bacteroidota</taxon>
        <taxon>Chitinophagia</taxon>
        <taxon>Chitinophagales</taxon>
        <taxon>Chitinophagaceae</taxon>
        <taxon>Deminuibacter</taxon>
    </lineage>
</organism>
<dbReference type="GO" id="GO:0003887">
    <property type="term" value="F:DNA-directed DNA polymerase activity"/>
    <property type="evidence" value="ECO:0007669"/>
    <property type="project" value="UniProtKB-KW"/>
</dbReference>
<evidence type="ECO:0000313" key="12">
    <source>
        <dbReference type="Proteomes" id="UP000261284"/>
    </source>
</evidence>
<evidence type="ECO:0000256" key="1">
    <source>
        <dbReference type="ARBA" id="ARBA00012417"/>
    </source>
</evidence>
<sequence>MSAEKIIGDWKKGSFKPVYWLEGDEPYFIDQVINYAEHNILPESEAGFNLTIFYGRDTDWTAVVNACRRYPMFAERQVVVLKEAQQMRDIEKLEAYIDNPLASTVFVVSYKEKKVDARTKFAKLLKTKGEMLTTRKMYDNQLPDWTNQMVQQHGLTISQKALLLLVDHIGNDLSRLQNEVEKLAVNLHGRKNITEEDIEEFIGISKEFNVFELQDAVVKKDLPKAIRIIRYFEANPKAAPIQMILPALYNFFSKVFILFSLPSKDERSVAAALGVNPFFAKDYLTAARNYDFRGTEKVLLLLHNYNLRSIGINDAGTEDADLMKELVVKMMMQ</sequence>
<proteinExistence type="inferred from homology"/>
<evidence type="ECO:0000256" key="5">
    <source>
        <dbReference type="ARBA" id="ARBA00022705"/>
    </source>
</evidence>
<evidence type="ECO:0000313" key="11">
    <source>
        <dbReference type="EMBL" id="RFM28863.1"/>
    </source>
</evidence>
<dbReference type="InterPro" id="IPR048466">
    <property type="entry name" value="DNA_pol3_delta-like_C"/>
</dbReference>
<dbReference type="NCBIfam" id="TIGR01128">
    <property type="entry name" value="holA"/>
    <property type="match status" value="1"/>
</dbReference>
<feature type="domain" description="DNA polymerase III delta N-terminal" evidence="9">
    <location>
        <begin position="19"/>
        <end position="132"/>
    </location>
</feature>
<dbReference type="InterPro" id="IPR008921">
    <property type="entry name" value="DNA_pol3_clamp-load_cplx_C"/>
</dbReference>
<dbReference type="GO" id="GO:0009360">
    <property type="term" value="C:DNA polymerase III complex"/>
    <property type="evidence" value="ECO:0007669"/>
    <property type="project" value="InterPro"/>
</dbReference>
<evidence type="ECO:0000259" key="9">
    <source>
        <dbReference type="Pfam" id="PF06144"/>
    </source>
</evidence>
<dbReference type="RefSeq" id="WP_116846850.1">
    <property type="nucleotide sequence ID" value="NZ_QTJU01000002.1"/>
</dbReference>
<comment type="caution">
    <text evidence="11">The sequence shown here is derived from an EMBL/GenBank/DDBJ whole genome shotgun (WGS) entry which is preliminary data.</text>
</comment>
<dbReference type="Pfam" id="PF21694">
    <property type="entry name" value="DNA_pol3_delta_C"/>
    <property type="match status" value="1"/>
</dbReference>
<comment type="similarity">
    <text evidence="7">Belongs to the DNA polymerase HolA subunit family.</text>
</comment>
<dbReference type="InterPro" id="IPR010372">
    <property type="entry name" value="DNA_pol3_delta_N"/>
</dbReference>
<dbReference type="Gene3D" id="1.10.8.60">
    <property type="match status" value="1"/>
</dbReference>